<dbReference type="InterPro" id="IPR005545">
    <property type="entry name" value="YCII"/>
</dbReference>
<dbReference type="RefSeq" id="WP_131608849.1">
    <property type="nucleotide sequence ID" value="NZ_SJSM01000005.1"/>
</dbReference>
<feature type="chain" id="PRO_5020786563" description="YCII-related domain-containing protein" evidence="2">
    <location>
        <begin position="21"/>
        <end position="153"/>
    </location>
</feature>
<feature type="signal peptide" evidence="2">
    <location>
        <begin position="1"/>
        <end position="20"/>
    </location>
</feature>
<accession>A0A4R0NBB9</accession>
<evidence type="ECO:0000313" key="5">
    <source>
        <dbReference type="Proteomes" id="UP000291117"/>
    </source>
</evidence>
<comment type="similarity">
    <text evidence="1">Belongs to the YciI family.</text>
</comment>
<evidence type="ECO:0000256" key="1">
    <source>
        <dbReference type="ARBA" id="ARBA00007689"/>
    </source>
</evidence>
<dbReference type="Pfam" id="PF03795">
    <property type="entry name" value="YCII"/>
    <property type="match status" value="1"/>
</dbReference>
<protein>
    <recommendedName>
        <fullName evidence="3">YCII-related domain-containing protein</fullName>
    </recommendedName>
</protein>
<feature type="domain" description="YCII-related" evidence="3">
    <location>
        <begin position="45"/>
        <end position="123"/>
    </location>
</feature>
<keyword evidence="5" id="KW-1185">Reference proteome</keyword>
<dbReference type="EMBL" id="SJSM01000005">
    <property type="protein sequence ID" value="TCC96553.1"/>
    <property type="molecule type" value="Genomic_DNA"/>
</dbReference>
<keyword evidence="2" id="KW-0732">Signal</keyword>
<evidence type="ECO:0000259" key="3">
    <source>
        <dbReference type="Pfam" id="PF03795"/>
    </source>
</evidence>
<name>A0A4R0NBB9_9SPHI</name>
<comment type="caution">
    <text evidence="4">The sequence shown here is derived from an EMBL/GenBank/DDBJ whole genome shotgun (WGS) entry which is preliminary data.</text>
</comment>
<dbReference type="AlphaFoldDB" id="A0A4R0NBB9"/>
<sequence length="153" mass="17218">MRTTCLLTFFCLLVSIQLHAQKINKNYDEALAKELKADDYGMKKYVLVILKTGNTLELPKSIRDSVFKGHMANINRLAAEGKLVVAGPLGKNEAGYRGIFILDVEQIEQAKLLVDTDPVVKSKMMTASYYNWYGSAALKETLKIHSKIEKLKH</sequence>
<dbReference type="InterPro" id="IPR011008">
    <property type="entry name" value="Dimeric_a/b-barrel"/>
</dbReference>
<dbReference type="Gene3D" id="3.30.70.1060">
    <property type="entry name" value="Dimeric alpha+beta barrel"/>
    <property type="match status" value="1"/>
</dbReference>
<organism evidence="4 5">
    <name type="scientific">Pedobacter hiemivivus</name>
    <dbReference type="NCBI Taxonomy" id="2530454"/>
    <lineage>
        <taxon>Bacteria</taxon>
        <taxon>Pseudomonadati</taxon>
        <taxon>Bacteroidota</taxon>
        <taxon>Sphingobacteriia</taxon>
        <taxon>Sphingobacteriales</taxon>
        <taxon>Sphingobacteriaceae</taxon>
        <taxon>Pedobacter</taxon>
    </lineage>
</organism>
<dbReference type="Proteomes" id="UP000291117">
    <property type="component" value="Unassembled WGS sequence"/>
</dbReference>
<proteinExistence type="inferred from homology"/>
<gene>
    <name evidence="4" type="ORF">EZ444_11285</name>
</gene>
<reference evidence="4 5" key="1">
    <citation type="submission" date="2019-02" db="EMBL/GenBank/DDBJ databases">
        <title>Pedobacter sp. RP-3-8 sp. nov., isolated from Arctic soil.</title>
        <authorList>
            <person name="Dahal R.H."/>
        </authorList>
    </citation>
    <scope>NUCLEOTIDE SEQUENCE [LARGE SCALE GENOMIC DNA]</scope>
    <source>
        <strain evidence="4 5">RP-3-8</strain>
    </source>
</reference>
<dbReference type="OrthoDB" id="8481699at2"/>
<evidence type="ECO:0000313" key="4">
    <source>
        <dbReference type="EMBL" id="TCC96553.1"/>
    </source>
</evidence>
<dbReference type="SUPFAM" id="SSF54909">
    <property type="entry name" value="Dimeric alpha+beta barrel"/>
    <property type="match status" value="1"/>
</dbReference>
<evidence type="ECO:0000256" key="2">
    <source>
        <dbReference type="SAM" id="SignalP"/>
    </source>
</evidence>